<dbReference type="SUPFAM" id="SSF52799">
    <property type="entry name" value="(Phosphotyrosine protein) phosphatases II"/>
    <property type="match status" value="1"/>
</dbReference>
<evidence type="ECO:0000313" key="2">
    <source>
        <dbReference type="EMBL" id="CAJ1409763.1"/>
    </source>
</evidence>
<evidence type="ECO:0000313" key="3">
    <source>
        <dbReference type="Proteomes" id="UP001178507"/>
    </source>
</evidence>
<dbReference type="AlphaFoldDB" id="A0AA36NMN0"/>
<feature type="region of interest" description="Disordered" evidence="1">
    <location>
        <begin position="73"/>
        <end position="114"/>
    </location>
</feature>
<name>A0AA36NMN0_9DINO</name>
<feature type="non-terminal residue" evidence="2">
    <location>
        <position position="327"/>
    </location>
</feature>
<feature type="compositionally biased region" description="Basic and acidic residues" evidence="1">
    <location>
        <begin position="79"/>
        <end position="94"/>
    </location>
</feature>
<dbReference type="Proteomes" id="UP001178507">
    <property type="component" value="Unassembled WGS sequence"/>
</dbReference>
<reference evidence="2" key="1">
    <citation type="submission" date="2023-08" db="EMBL/GenBank/DDBJ databases">
        <authorList>
            <person name="Chen Y."/>
            <person name="Shah S."/>
            <person name="Dougan E. K."/>
            <person name="Thang M."/>
            <person name="Chan C."/>
        </authorList>
    </citation>
    <scope>NUCLEOTIDE SEQUENCE</scope>
</reference>
<dbReference type="PANTHER" id="PTHR31126:SF1">
    <property type="entry name" value="TYROSINE SPECIFIC PROTEIN PHOSPHATASES DOMAIN-CONTAINING PROTEIN"/>
    <property type="match status" value="1"/>
</dbReference>
<gene>
    <name evidence="2" type="ORF">EVOR1521_LOCUS30783</name>
</gene>
<dbReference type="Gene3D" id="3.90.190.10">
    <property type="entry name" value="Protein tyrosine phosphatase superfamily"/>
    <property type="match status" value="1"/>
</dbReference>
<proteinExistence type="predicted"/>
<evidence type="ECO:0000256" key="1">
    <source>
        <dbReference type="SAM" id="MobiDB-lite"/>
    </source>
</evidence>
<accession>A0AA36NMN0</accession>
<dbReference type="InterPro" id="IPR029021">
    <property type="entry name" value="Prot-tyrosine_phosphatase-like"/>
</dbReference>
<evidence type="ECO:0008006" key="4">
    <source>
        <dbReference type="Google" id="ProtNLM"/>
    </source>
</evidence>
<dbReference type="Pfam" id="PF13350">
    <property type="entry name" value="Y_phosphatase3"/>
    <property type="match status" value="1"/>
</dbReference>
<dbReference type="GO" id="GO:0004721">
    <property type="term" value="F:phosphoprotein phosphatase activity"/>
    <property type="evidence" value="ECO:0007669"/>
    <property type="project" value="InterPro"/>
</dbReference>
<dbReference type="PANTHER" id="PTHR31126">
    <property type="entry name" value="TYROSINE-PROTEIN PHOSPHATASE"/>
    <property type="match status" value="1"/>
</dbReference>
<keyword evidence="3" id="KW-1185">Reference proteome</keyword>
<protein>
    <recommendedName>
        <fullName evidence="4">Tyrosine specific protein phosphatases domain-containing protein</fullName>
    </recommendedName>
</protein>
<organism evidence="2 3">
    <name type="scientific">Effrenium voratum</name>
    <dbReference type="NCBI Taxonomy" id="2562239"/>
    <lineage>
        <taxon>Eukaryota</taxon>
        <taxon>Sar</taxon>
        <taxon>Alveolata</taxon>
        <taxon>Dinophyceae</taxon>
        <taxon>Suessiales</taxon>
        <taxon>Symbiodiniaceae</taxon>
        <taxon>Effrenium</taxon>
    </lineage>
</organism>
<dbReference type="EMBL" id="CAUJNA010003785">
    <property type="protein sequence ID" value="CAJ1409763.1"/>
    <property type="molecule type" value="Genomic_DNA"/>
</dbReference>
<sequence>VANFRDFAGPDPSAVYRCEGGHLKQGLLYRTGHWVTATPADLCLIRELDVRTYLDLRNGQEFESVDAECFDDFPPSPNGRHDASVPREPGERRRVGCPFSKGLGPRPLTGKEEVDPEDKKAVCELWFQKQLRSEAFHDVQVQLKTSMRAMLILNSDEVLKALETLTDERNYPAAFGCTSGKDRTGLLACLLHSVLGVKEEDIIADYMLTNEASYHINACNQIAVAMWFEELRICHPRKYNALVKRNRLPANAQQLLEGDMETPLWEDVNVVSDPEAIKRSMVHPDILEYIMREVLDKEFGGALGYLQWIGFGLEQRERLREILVESE</sequence>
<comment type="caution">
    <text evidence="2">The sequence shown here is derived from an EMBL/GenBank/DDBJ whole genome shotgun (WGS) entry which is preliminary data.</text>
</comment>
<dbReference type="InterPro" id="IPR026893">
    <property type="entry name" value="Tyr/Ser_Pase_IphP-type"/>
</dbReference>